<keyword evidence="1" id="KW-0812">Transmembrane</keyword>
<protein>
    <submittedName>
        <fullName evidence="2">Fatty acid desaturase</fullName>
    </submittedName>
</protein>
<comment type="caution">
    <text evidence="2">The sequence shown here is derived from an EMBL/GenBank/DDBJ whole genome shotgun (WGS) entry which is preliminary data.</text>
</comment>
<keyword evidence="3" id="KW-1185">Reference proteome</keyword>
<reference evidence="2" key="1">
    <citation type="submission" date="2022-08" db="EMBL/GenBank/DDBJ databases">
        <title>Genomic Encyclopedia of Type Strains, Phase III (KMG-III): the genomes of soil and plant-associated and newly described type strains.</title>
        <authorList>
            <person name="Whitman W."/>
        </authorList>
    </citation>
    <scope>NUCLEOTIDE SEQUENCE</scope>
    <source>
        <strain evidence="2">HMT 1</strain>
    </source>
</reference>
<keyword evidence="1" id="KW-0472">Membrane</keyword>
<dbReference type="AlphaFoldDB" id="A0AAE3HND2"/>
<dbReference type="RefSeq" id="WP_259055788.1">
    <property type="nucleotide sequence ID" value="NZ_JANUCT010000012.1"/>
</dbReference>
<organism evidence="2 3">
    <name type="scientific">Methylohalomonas lacus</name>
    <dbReference type="NCBI Taxonomy" id="398773"/>
    <lineage>
        <taxon>Bacteria</taxon>
        <taxon>Pseudomonadati</taxon>
        <taxon>Pseudomonadota</taxon>
        <taxon>Gammaproteobacteria</taxon>
        <taxon>Methylohalomonadales</taxon>
        <taxon>Methylohalomonadaceae</taxon>
        <taxon>Methylohalomonas</taxon>
    </lineage>
</organism>
<dbReference type="EMBL" id="JANUCT010000012">
    <property type="protein sequence ID" value="MCS3903812.1"/>
    <property type="molecule type" value="Genomic_DNA"/>
</dbReference>
<evidence type="ECO:0000313" key="3">
    <source>
        <dbReference type="Proteomes" id="UP001204445"/>
    </source>
</evidence>
<keyword evidence="1" id="KW-1133">Transmembrane helix</keyword>
<proteinExistence type="predicted"/>
<feature type="transmembrane region" description="Helical" evidence="1">
    <location>
        <begin position="56"/>
        <end position="76"/>
    </location>
</feature>
<evidence type="ECO:0000256" key="1">
    <source>
        <dbReference type="SAM" id="Phobius"/>
    </source>
</evidence>
<sequence length="87" mass="9165">MLRMNLLAETSDAIREQAGLLRLALALIASQLMIIVAVLVALATSHFGLGDNPLGWLLYLLCLLWAGAACTLFGLAMGGAGTRTPRV</sequence>
<dbReference type="Proteomes" id="UP001204445">
    <property type="component" value="Unassembled WGS sequence"/>
</dbReference>
<accession>A0AAE3HND2</accession>
<evidence type="ECO:0000313" key="2">
    <source>
        <dbReference type="EMBL" id="MCS3903812.1"/>
    </source>
</evidence>
<gene>
    <name evidence="2" type="ORF">J2T55_001844</name>
</gene>
<feature type="transmembrane region" description="Helical" evidence="1">
    <location>
        <begin position="20"/>
        <end position="44"/>
    </location>
</feature>
<name>A0AAE3HND2_9GAMM</name>